<proteinExistence type="predicted"/>
<dbReference type="Proteomes" id="UP001140234">
    <property type="component" value="Unassembled WGS sequence"/>
</dbReference>
<organism evidence="1 2">
    <name type="scientific">Coemansia nantahalensis</name>
    <dbReference type="NCBI Taxonomy" id="2789366"/>
    <lineage>
        <taxon>Eukaryota</taxon>
        <taxon>Fungi</taxon>
        <taxon>Fungi incertae sedis</taxon>
        <taxon>Zoopagomycota</taxon>
        <taxon>Kickxellomycotina</taxon>
        <taxon>Kickxellomycetes</taxon>
        <taxon>Kickxellales</taxon>
        <taxon>Kickxellaceae</taxon>
        <taxon>Coemansia</taxon>
    </lineage>
</organism>
<sequence>MRMLGQLRAVAVISTGSVHYQCGSEAQVPTTLRNRQGPTQEVELYDSRGQLIGTLEQSVTKTIYALQAGGLIKVSGFTVGPLRGRFVSPILLSFYTDEQLALQIVRILEDSGLFLDQSSSAAQGTLRDLHAHSNALTRGMHYAARHRDGVDDGLDGLVVSYGNSDSALPSVFSGMGLTTQRDGSGGPGMDSRVTVSKERQREMPLQESMSLARRSERPTEDTQTRLANIKSTFVTLLDLPEAAAPPPIVTPLHRHQKQALFFMVHRETEGVDVERPVSTSPDDRPRFPALWNMCERWDPHAAQEYRHALVDVRCVGQPKSLLGGILADDMGLGKTLAIISLVIKLPPTRELGSRVKFGRLSMGPAHSVSSQSSSQARASRGTRAAGGRRRPRATRNVPRLATQAAVAGKSGEDSDFLASVGTARSAHRSRGAARRIGDSSDSGDLTDDPLGKAPKRMRGADPGGESSSASSGKTPRLRPPQREDAYSSSSSSSSEDGEDGRPMTPPPEFDNAPTRKRDECEKRFGANFRGRYAGGTLVVCPLSTLGNWEEQIQTHVRARTLRVHAYHGGARCRDPRQLSRYDVVLTTFNVLQSEYSRETRQLLLKEHEASGPGPPRLFDGTSGEENSAGVFQIPANPYVSPLQAVHWNRVVLDEAHAVKERRTLSSIAVCMLHADRRWCLTGTPIQNRLDDLYSLLRFLHAAPLSNWRIWLTYIAGPFHENIRDPGGDGSVDEGNIGANRVQRLMQSICLRRMKLQIDTKTRRTIVELPPKFESVRWLDLAEGERRLYLMAEDLARSKYASMSRDGTLLKNYIHVLQIILRLRQLCTHPRLWSDDKWREAQVLSAEQAIPNSAPAPAAEPRAKEEAAAGPASAKREPKPAALSAAELCAAVMDDASTALAAADHTAHFDRWAEEARVHGALVSCEFCGNSALPAEHVQQRARFASTDFPGPAVTSCMHIVCEPCRVVLFGPASSASAAAMSECMLCGAMLEPADVVCIPADRIFEPIAHATSDWRLELPPAAPEGPDDGYGELSRLCSEQETSTKIATLLADIAKIRRRQWATDPAFGVDQRHPSVVARQADLVANPEAREKCVVFSQWTAMLDLIEPLLREQGIRFTRLDGKMQRPQREQSLATFKQDPAVEILLLSLRAGGVGLNLVHATHVFLMDAFWNPSVEQQAIDRIHRIGQQHPITVTRYFIRDSIEERIMALQQRKAKIADISLMDTTRRAHASSDAAGDVAASTEEMLAITTGTHSRQQRLDDLDLLLG</sequence>
<accession>A0ACC1K5K0</accession>
<dbReference type="EMBL" id="JANBUJ010000215">
    <property type="protein sequence ID" value="KAJ2773508.1"/>
    <property type="molecule type" value="Genomic_DNA"/>
</dbReference>
<evidence type="ECO:0000313" key="1">
    <source>
        <dbReference type="EMBL" id="KAJ2773508.1"/>
    </source>
</evidence>
<evidence type="ECO:0000313" key="2">
    <source>
        <dbReference type="Proteomes" id="UP001140234"/>
    </source>
</evidence>
<protein>
    <submittedName>
        <fullName evidence="1">Uncharacterized protein</fullName>
    </submittedName>
</protein>
<keyword evidence="2" id="KW-1185">Reference proteome</keyword>
<gene>
    <name evidence="1" type="ORF">IWQ57_001261</name>
</gene>
<reference evidence="1" key="1">
    <citation type="submission" date="2022-07" db="EMBL/GenBank/DDBJ databases">
        <title>Phylogenomic reconstructions and comparative analyses of Kickxellomycotina fungi.</title>
        <authorList>
            <person name="Reynolds N.K."/>
            <person name="Stajich J.E."/>
            <person name="Barry K."/>
            <person name="Grigoriev I.V."/>
            <person name="Crous P."/>
            <person name="Smith M.E."/>
        </authorList>
    </citation>
    <scope>NUCLEOTIDE SEQUENCE</scope>
    <source>
        <strain evidence="1">CBS 109366</strain>
    </source>
</reference>
<comment type="caution">
    <text evidence="1">The sequence shown here is derived from an EMBL/GenBank/DDBJ whole genome shotgun (WGS) entry which is preliminary data.</text>
</comment>
<name>A0ACC1K5K0_9FUNG</name>